<evidence type="ECO:0000313" key="2">
    <source>
        <dbReference type="EMBL" id="TPX68788.1"/>
    </source>
</evidence>
<evidence type="ECO:0000256" key="1">
    <source>
        <dbReference type="SAM" id="MobiDB-lite"/>
    </source>
</evidence>
<gene>
    <name evidence="2" type="ORF">CcCBS67573_g07076</name>
</gene>
<comment type="caution">
    <text evidence="2">The sequence shown here is derived from an EMBL/GenBank/DDBJ whole genome shotgun (WGS) entry which is preliminary data.</text>
</comment>
<feature type="compositionally biased region" description="Polar residues" evidence="1">
    <location>
        <begin position="85"/>
        <end position="102"/>
    </location>
</feature>
<proteinExistence type="predicted"/>
<feature type="region of interest" description="Disordered" evidence="1">
    <location>
        <begin position="85"/>
        <end position="162"/>
    </location>
</feature>
<dbReference type="OrthoDB" id="2159694at2759"/>
<accession>A0A507F079</accession>
<protein>
    <submittedName>
        <fullName evidence="2">Uncharacterized protein</fullName>
    </submittedName>
</protein>
<organism evidence="2 3">
    <name type="scientific">Chytriomyces confervae</name>
    <dbReference type="NCBI Taxonomy" id="246404"/>
    <lineage>
        <taxon>Eukaryota</taxon>
        <taxon>Fungi</taxon>
        <taxon>Fungi incertae sedis</taxon>
        <taxon>Chytridiomycota</taxon>
        <taxon>Chytridiomycota incertae sedis</taxon>
        <taxon>Chytridiomycetes</taxon>
        <taxon>Chytridiales</taxon>
        <taxon>Chytriomycetaceae</taxon>
        <taxon>Chytriomyces</taxon>
    </lineage>
</organism>
<keyword evidence="3" id="KW-1185">Reference proteome</keyword>
<name>A0A507F079_9FUNG</name>
<dbReference type="Proteomes" id="UP000320333">
    <property type="component" value="Unassembled WGS sequence"/>
</dbReference>
<sequence>MSKRNKAGVVETARLRDKDAARLQDALGTAKNAAWLDRMAKEMKAQRDWSDKWGVLNDTQLYLGELGSSVPAPKAVPTKWSSYSIINTPKRNPLSSRPTTPDGSEADNKHGTFNSFKVTGNRHDFMSCKNARHPNHPNPTKGSSLRSNEIESSNYSSKSDQGGQYCYDHQTGLYHRVVSNQYKPGFSATQQGSKRSNEPRNHASLASFNNVSNQQHPVCQSRTTVVSACSSKVGNGTVKSLHADDDRAFKVVRQKGVSSELLPAEKYKFPPTSNMEYGWAYQNRKTLEIFGSTSADFTKESWKRAQATTQQS</sequence>
<dbReference type="EMBL" id="QEAP01000342">
    <property type="protein sequence ID" value="TPX68788.1"/>
    <property type="molecule type" value="Genomic_DNA"/>
</dbReference>
<evidence type="ECO:0000313" key="3">
    <source>
        <dbReference type="Proteomes" id="UP000320333"/>
    </source>
</evidence>
<dbReference type="AlphaFoldDB" id="A0A507F079"/>
<feature type="compositionally biased region" description="Polar residues" evidence="1">
    <location>
        <begin position="138"/>
        <end position="162"/>
    </location>
</feature>
<reference evidence="2 3" key="1">
    <citation type="journal article" date="2019" name="Sci. Rep.">
        <title>Comparative genomics of chytrid fungi reveal insights into the obligate biotrophic and pathogenic lifestyle of Synchytrium endobioticum.</title>
        <authorList>
            <person name="van de Vossenberg B.T.L.H."/>
            <person name="Warris S."/>
            <person name="Nguyen H.D.T."/>
            <person name="van Gent-Pelzer M.P.E."/>
            <person name="Joly D.L."/>
            <person name="van de Geest H.C."/>
            <person name="Bonants P.J.M."/>
            <person name="Smith D.S."/>
            <person name="Levesque C.A."/>
            <person name="van der Lee T.A.J."/>
        </authorList>
    </citation>
    <scope>NUCLEOTIDE SEQUENCE [LARGE SCALE GENOMIC DNA]</scope>
    <source>
        <strain evidence="2 3">CBS 675.73</strain>
    </source>
</reference>